<keyword evidence="2" id="KW-1185">Reference proteome</keyword>
<reference evidence="1 2" key="1">
    <citation type="submission" date="2020-08" db="EMBL/GenBank/DDBJ databases">
        <title>Genomic Encyclopedia of Type Strains, Phase III (KMG-III): the genomes of soil and plant-associated and newly described type strains.</title>
        <authorList>
            <person name="Whitman W."/>
        </authorList>
    </citation>
    <scope>NUCLEOTIDE SEQUENCE [LARGE SCALE GENOMIC DNA]</scope>
    <source>
        <strain evidence="1 2">CECT 8712</strain>
    </source>
</reference>
<gene>
    <name evidence="1" type="ORF">FHS13_003215</name>
</gene>
<sequence length="344" mass="37810">MSSAQYPALPSPGPQCASAPDSMEAAVAVAAGQYGVLSWPQARECGLNRYDIRRMVRRGEWLHPHHQVYVVRRLMPGTGTPERLRCLVMAAQLALGPRACAAGPTAARLWGIRGLDRWNGHGIHMVVPALKRPRELAGVDLHGWNVRPEEVAVLGDGLRVTDPGRTLRDTVPGLDRESAVCLMDSALNQGLLGQEDIPRLNDRMRGRAGCVDMRRWWGLTDGRAQSPLETRIRLICQDGGMPPDELQRRFTDREGRTVAVVDFWWEGSRLIGEADGLGPHSTPRALARDRERQNALQMLYPDVRIVRFTWADLKRPGYILALVAGEGRGGRAATLPPPGATGDG</sequence>
<comment type="caution">
    <text evidence="1">The sequence shown here is derived from an EMBL/GenBank/DDBJ whole genome shotgun (WGS) entry which is preliminary data.</text>
</comment>
<name>A0A841IRD2_9ACTN</name>
<organism evidence="1 2">
    <name type="scientific">Nocardiopsis algeriensis</name>
    <dbReference type="NCBI Taxonomy" id="1478215"/>
    <lineage>
        <taxon>Bacteria</taxon>
        <taxon>Bacillati</taxon>
        <taxon>Actinomycetota</taxon>
        <taxon>Actinomycetes</taxon>
        <taxon>Streptosporangiales</taxon>
        <taxon>Nocardiopsidaceae</taxon>
        <taxon>Nocardiopsis</taxon>
    </lineage>
</organism>
<dbReference type="EMBL" id="JACHJO010000009">
    <property type="protein sequence ID" value="MBB6121247.1"/>
    <property type="molecule type" value="Genomic_DNA"/>
</dbReference>
<dbReference type="RefSeq" id="WP_246405335.1">
    <property type="nucleotide sequence ID" value="NZ_JACHJO010000009.1"/>
</dbReference>
<accession>A0A841IRD2</accession>
<evidence type="ECO:0000313" key="2">
    <source>
        <dbReference type="Proteomes" id="UP000536604"/>
    </source>
</evidence>
<evidence type="ECO:0000313" key="1">
    <source>
        <dbReference type="EMBL" id="MBB6121247.1"/>
    </source>
</evidence>
<dbReference type="AlphaFoldDB" id="A0A841IRD2"/>
<protein>
    <submittedName>
        <fullName evidence="1">Uncharacterized protein</fullName>
    </submittedName>
</protein>
<proteinExistence type="predicted"/>
<dbReference type="Proteomes" id="UP000536604">
    <property type="component" value="Unassembled WGS sequence"/>
</dbReference>